<dbReference type="Pfam" id="PF02486">
    <property type="entry name" value="Rep_trans"/>
    <property type="match status" value="1"/>
</dbReference>
<name>A0A508ASS4_9GAMM</name>
<feature type="domain" description="Replication initiation protein-like C-terminal" evidence="1">
    <location>
        <begin position="140"/>
        <end position="295"/>
    </location>
</feature>
<accession>A0A508ASS4</accession>
<proteinExistence type="predicted"/>
<dbReference type="InterPro" id="IPR003491">
    <property type="entry name" value="REP-like_C"/>
</dbReference>
<reference evidence="2 3" key="1">
    <citation type="submission" date="2019-10" db="EMBL/GenBank/DDBJ databases">
        <title>Lysobacter alkalisoli sp. nov., isolated from saline-alkaline soil.</title>
        <authorList>
            <person name="Sun J.-Q."/>
        </authorList>
    </citation>
    <scope>NUCLEOTIDE SEQUENCE [LARGE SCALE GENOMIC DNA]</scope>
    <source>
        <strain evidence="2 3">KCTC 42381</strain>
    </source>
</reference>
<evidence type="ECO:0000313" key="3">
    <source>
        <dbReference type="Proteomes" id="UP000320431"/>
    </source>
</evidence>
<comment type="caution">
    <text evidence="2">The sequence shown here is derived from an EMBL/GenBank/DDBJ whole genome shotgun (WGS) entry which is preliminary data.</text>
</comment>
<dbReference type="AlphaFoldDB" id="A0A508ASS4"/>
<organism evidence="2 3">
    <name type="scientific">Marilutibacter maris</name>
    <dbReference type="NCBI Taxonomy" id="1605891"/>
    <lineage>
        <taxon>Bacteria</taxon>
        <taxon>Pseudomonadati</taxon>
        <taxon>Pseudomonadota</taxon>
        <taxon>Gammaproteobacteria</taxon>
        <taxon>Lysobacterales</taxon>
        <taxon>Lysobacteraceae</taxon>
        <taxon>Marilutibacter</taxon>
    </lineage>
</organism>
<evidence type="ECO:0000259" key="1">
    <source>
        <dbReference type="Pfam" id="PF02486"/>
    </source>
</evidence>
<protein>
    <submittedName>
        <fullName evidence="2">Replication protein</fullName>
    </submittedName>
</protein>
<gene>
    <name evidence="2" type="ORF">FKV24_008035</name>
</gene>
<dbReference type="Proteomes" id="UP000320431">
    <property type="component" value="Unassembled WGS sequence"/>
</dbReference>
<sequence length="343" mass="37541">MAADGDFGAVTPSKPSRLRSVGPSSNTGQKGNLTAPLIDFCTVTFHSEKARKLFRPMNAKQILDYVFMPGASIAAGPLMEKTWNFVYTRNAVLVDETGSVCGRVGISDDGNVCVSLTGQGCQHVPNWRYVHQVCTDLTAKLSRLDIAVDDLTGDTFDVHHFLRLYQQGEFVMNGRPPEGRFVDDLGNQKGCSLYIGKKGHKELNVYEKGKQLGDPESNHTRCELRLYAARTELPLDALIDPGKYFGGAYPMLAAYVIGEAERLHARDRMVNASAKAMVKFLRNQAGTALNLAMDALGEEVCLALLKQHVLRPGRPGRMKSVTGDLKAQVREQLLGMGINQKAA</sequence>
<dbReference type="RefSeq" id="WP_141482006.1">
    <property type="nucleotide sequence ID" value="NZ_VICD02000127.1"/>
</dbReference>
<dbReference type="EMBL" id="VICD02000127">
    <property type="protein sequence ID" value="KAB8191348.1"/>
    <property type="molecule type" value="Genomic_DNA"/>
</dbReference>
<evidence type="ECO:0000313" key="2">
    <source>
        <dbReference type="EMBL" id="KAB8191348.1"/>
    </source>
</evidence>